<dbReference type="Proteomes" id="UP000504638">
    <property type="component" value="Unplaced"/>
</dbReference>
<dbReference type="OrthoDB" id="1924260at2759"/>
<evidence type="ECO:0000313" key="4">
    <source>
        <dbReference type="Proteomes" id="UP000504638"/>
    </source>
</evidence>
<dbReference type="Pfam" id="PF00172">
    <property type="entry name" value="Zn_clus"/>
    <property type="match status" value="1"/>
</dbReference>
<accession>A0A6G1G1M9</accession>
<dbReference type="RefSeq" id="XP_033533461.1">
    <property type="nucleotide sequence ID" value="XM_033676464.1"/>
</dbReference>
<dbReference type="InterPro" id="IPR052400">
    <property type="entry name" value="Zn2-C6_fungal_TF"/>
</dbReference>
<dbReference type="EMBL" id="ML975160">
    <property type="protein sequence ID" value="KAF1811830.1"/>
    <property type="molecule type" value="Genomic_DNA"/>
</dbReference>
<dbReference type="GO" id="GO:0008270">
    <property type="term" value="F:zinc ion binding"/>
    <property type="evidence" value="ECO:0007669"/>
    <property type="project" value="InterPro"/>
</dbReference>
<dbReference type="InterPro" id="IPR001138">
    <property type="entry name" value="Zn2Cys6_DnaBD"/>
</dbReference>
<dbReference type="InterPro" id="IPR036864">
    <property type="entry name" value="Zn2-C6_fun-type_DNA-bd_sf"/>
</dbReference>
<dbReference type="SMART" id="SM00066">
    <property type="entry name" value="GAL4"/>
    <property type="match status" value="1"/>
</dbReference>
<dbReference type="Gene3D" id="4.10.240.10">
    <property type="entry name" value="Zn(2)-C6 fungal-type DNA-binding domain"/>
    <property type="match status" value="1"/>
</dbReference>
<dbReference type="GeneID" id="54417034"/>
<reference evidence="3 5" key="1">
    <citation type="submission" date="2020-01" db="EMBL/GenBank/DDBJ databases">
        <authorList>
            <consortium name="DOE Joint Genome Institute"/>
            <person name="Haridas S."/>
            <person name="Albert R."/>
            <person name="Binder M."/>
            <person name="Bloem J."/>
            <person name="Labutti K."/>
            <person name="Salamov A."/>
            <person name="Andreopoulos B."/>
            <person name="Baker S.E."/>
            <person name="Barry K."/>
            <person name="Bills G."/>
            <person name="Bluhm B.H."/>
            <person name="Cannon C."/>
            <person name="Castanera R."/>
            <person name="Culley D.E."/>
            <person name="Daum C."/>
            <person name="Ezra D."/>
            <person name="Gonzalez J.B."/>
            <person name="Henrissat B."/>
            <person name="Kuo A."/>
            <person name="Liang C."/>
            <person name="Lipzen A."/>
            <person name="Lutzoni F."/>
            <person name="Magnuson J."/>
            <person name="Mondo S."/>
            <person name="Nolan M."/>
            <person name="Ohm R."/>
            <person name="Pangilinan J."/>
            <person name="Park H.-J."/>
            <person name="Ramirez L."/>
            <person name="Alfaro M."/>
            <person name="Sun H."/>
            <person name="Tritt A."/>
            <person name="Yoshinaga Y."/>
            <person name="Zwiers L.-H."/>
            <person name="Turgeon B.G."/>
            <person name="Goodwin S.B."/>
            <person name="Spatafora J.W."/>
            <person name="Crous P.W."/>
            <person name="Grigoriev I.V."/>
        </authorList>
    </citation>
    <scope>NUCLEOTIDE SEQUENCE</scope>
    <source>
        <strain evidence="3 5">CBS 781.70</strain>
    </source>
</reference>
<reference evidence="5" key="3">
    <citation type="submission" date="2025-04" db="UniProtKB">
        <authorList>
            <consortium name="RefSeq"/>
        </authorList>
    </citation>
    <scope>IDENTIFICATION</scope>
    <source>
        <strain evidence="5">CBS 781.70</strain>
    </source>
</reference>
<dbReference type="PROSITE" id="PS50048">
    <property type="entry name" value="ZN2_CY6_FUNGAL_2"/>
    <property type="match status" value="1"/>
</dbReference>
<dbReference type="CDD" id="cd00067">
    <property type="entry name" value="GAL4"/>
    <property type="match status" value="1"/>
</dbReference>
<protein>
    <recommendedName>
        <fullName evidence="2">Zn(2)-C6 fungal-type domain-containing protein</fullName>
    </recommendedName>
</protein>
<evidence type="ECO:0000256" key="1">
    <source>
        <dbReference type="ARBA" id="ARBA00023242"/>
    </source>
</evidence>
<dbReference type="PANTHER" id="PTHR47657:SF12">
    <property type="entry name" value="ZN(II)2CYS6 TRANSCRIPTION FACTOR (EUROFUNG)"/>
    <property type="match status" value="1"/>
</dbReference>
<reference evidence="5" key="2">
    <citation type="submission" date="2020-04" db="EMBL/GenBank/DDBJ databases">
        <authorList>
            <consortium name="NCBI Genome Project"/>
        </authorList>
    </citation>
    <scope>NUCLEOTIDE SEQUENCE</scope>
    <source>
        <strain evidence="5">CBS 781.70</strain>
    </source>
</reference>
<keyword evidence="4" id="KW-1185">Reference proteome</keyword>
<evidence type="ECO:0000313" key="3">
    <source>
        <dbReference type="EMBL" id="KAF1811830.1"/>
    </source>
</evidence>
<evidence type="ECO:0000259" key="2">
    <source>
        <dbReference type="PROSITE" id="PS50048"/>
    </source>
</evidence>
<sequence>MAGAGGGPSRRSHTKSRKGCKTCKRRHIRCDETFPQCRNCTKHQVRCDYMDSPTAPGDESPRYPPQANLLWTPEIERTIDSWRATGEFPFPELNVFPQPHWPSVSKTDLRLIYHVCSISSELQRNRTSKLTIWTDYIPRFLSCAASQPFVLHALLSFAAAHLAWVTQSPETRNLAFQHNMIAMKGLHEATPLFSKANSDSILAASLLLSWQSTEWRNWLSLVTGIRTFVASMYQWREESLFADFIADFHFTPFPTLASISTYQVTPEARDQRMRILQHVQQALQRLQPYLSENEAEKKWVEQFQGYIDQLRASNPAQSVEEQFSQLYALRKWMFWVPITLLSARKGDVFMLLVLAHFYAVALAVEPNFPDIGAAFTANLAVSPLEEIIRIIDAVSATPTFSQNTQTASAMMDFPRDTLSTFRTRVDWSRRQSQEIAAIQSDPYGLDTLSLDLGNQIAEFGYSQSLSPAFAPSPLHLSSPTMISDLSSMPPMTPRSPWLEVPPSGIEPHLFTPASSSVYASPTTSSAISSPASSMPSTAAATPYSLPSAHDDGLFNFGSPPTTFGGYPHPTGFVAPPPTVWT</sequence>
<keyword evidence="1" id="KW-0539">Nucleus</keyword>
<organism evidence="3">
    <name type="scientific">Eremomyces bilateralis CBS 781.70</name>
    <dbReference type="NCBI Taxonomy" id="1392243"/>
    <lineage>
        <taxon>Eukaryota</taxon>
        <taxon>Fungi</taxon>
        <taxon>Dikarya</taxon>
        <taxon>Ascomycota</taxon>
        <taxon>Pezizomycotina</taxon>
        <taxon>Dothideomycetes</taxon>
        <taxon>Dothideomycetes incertae sedis</taxon>
        <taxon>Eremomycetales</taxon>
        <taxon>Eremomycetaceae</taxon>
        <taxon>Eremomyces</taxon>
    </lineage>
</organism>
<name>A0A6G1G1M9_9PEZI</name>
<dbReference type="PROSITE" id="PS00463">
    <property type="entry name" value="ZN2_CY6_FUNGAL_1"/>
    <property type="match status" value="1"/>
</dbReference>
<feature type="domain" description="Zn(2)-C6 fungal-type" evidence="2">
    <location>
        <begin position="19"/>
        <end position="49"/>
    </location>
</feature>
<dbReference type="GO" id="GO:0000981">
    <property type="term" value="F:DNA-binding transcription factor activity, RNA polymerase II-specific"/>
    <property type="evidence" value="ECO:0007669"/>
    <property type="project" value="InterPro"/>
</dbReference>
<dbReference type="SUPFAM" id="SSF57701">
    <property type="entry name" value="Zn2/Cys6 DNA-binding domain"/>
    <property type="match status" value="1"/>
</dbReference>
<dbReference type="AlphaFoldDB" id="A0A6G1G1M9"/>
<proteinExistence type="predicted"/>
<evidence type="ECO:0000313" key="5">
    <source>
        <dbReference type="RefSeq" id="XP_033533461.1"/>
    </source>
</evidence>
<gene>
    <name evidence="3 5" type="ORF">P152DRAFT_398471</name>
</gene>
<dbReference type="PANTHER" id="PTHR47657">
    <property type="entry name" value="STEROL REGULATORY ELEMENT-BINDING PROTEIN ECM22"/>
    <property type="match status" value="1"/>
</dbReference>